<organism evidence="1 2">
    <name type="scientific">Candidozyma auris</name>
    <name type="common">Yeast</name>
    <name type="synonym">Candida auris</name>
    <dbReference type="NCBI Taxonomy" id="498019"/>
    <lineage>
        <taxon>Eukaryota</taxon>
        <taxon>Fungi</taxon>
        <taxon>Dikarya</taxon>
        <taxon>Ascomycota</taxon>
        <taxon>Saccharomycotina</taxon>
        <taxon>Pichiomycetes</taxon>
        <taxon>Metschnikowiaceae</taxon>
        <taxon>Candidozyma</taxon>
    </lineage>
</organism>
<sequence length="37" mass="4180">MSLKPNQIVLQAGRVSTKNDIDQVQKKMPMLQYGDGF</sequence>
<name>A0A0L0P2W3_CANAR</name>
<proteinExistence type="predicted"/>
<evidence type="ECO:0000313" key="2">
    <source>
        <dbReference type="Proteomes" id="UP000037122"/>
    </source>
</evidence>
<dbReference type="AlphaFoldDB" id="A0A0L0P2W3"/>
<dbReference type="Proteomes" id="UP000037122">
    <property type="component" value="Unassembled WGS sequence"/>
</dbReference>
<dbReference type="EMBL" id="LGST01000018">
    <property type="protein sequence ID" value="KNE00629.1"/>
    <property type="molecule type" value="Genomic_DNA"/>
</dbReference>
<comment type="caution">
    <text evidence="1">The sequence shown here is derived from an EMBL/GenBank/DDBJ whole genome shotgun (WGS) entry which is preliminary data.</text>
</comment>
<protein>
    <submittedName>
        <fullName evidence="1">Uncharacterized protein</fullName>
    </submittedName>
</protein>
<evidence type="ECO:0000313" key="1">
    <source>
        <dbReference type="EMBL" id="KNE00629.1"/>
    </source>
</evidence>
<accession>A0A0L0P2W3</accession>
<reference evidence="2" key="1">
    <citation type="journal article" date="2015" name="BMC Genomics">
        <title>Draft genome of a commonly misdiagnosed multidrug resistant pathogen Candida auris.</title>
        <authorList>
            <person name="Chatterjee S."/>
            <person name="Alampalli S.V."/>
            <person name="Nageshan R.K."/>
            <person name="Chettiar S.T."/>
            <person name="Joshi S."/>
            <person name="Tatu U.S."/>
        </authorList>
    </citation>
    <scope>NUCLEOTIDE SEQUENCE [LARGE SCALE GENOMIC DNA]</scope>
    <source>
        <strain evidence="2">6684</strain>
    </source>
</reference>
<gene>
    <name evidence="1" type="ORF">QG37_02666</name>
</gene>